<protein>
    <submittedName>
        <fullName evidence="1">Uncharacterized protein DUF1292</fullName>
    </submittedName>
</protein>
<gene>
    <name evidence="1" type="ORF">EDD78_10362</name>
</gene>
<dbReference type="Pfam" id="PF06949">
    <property type="entry name" value="DUF1292"/>
    <property type="match status" value="1"/>
</dbReference>
<comment type="caution">
    <text evidence="1">The sequence shown here is derived from an EMBL/GenBank/DDBJ whole genome shotgun (WGS) entry which is preliminary data.</text>
</comment>
<proteinExistence type="predicted"/>
<dbReference type="AlphaFoldDB" id="A0A9X8UKB2"/>
<name>A0A9X8UKB2_9FIRM</name>
<reference evidence="1 2" key="1">
    <citation type="submission" date="2019-03" db="EMBL/GenBank/DDBJ databases">
        <title>Genomic Encyclopedia of Type Strains, Phase IV (KMG-IV): sequencing the most valuable type-strain genomes for metagenomic binning, comparative biology and taxonomic classification.</title>
        <authorList>
            <person name="Goeker M."/>
        </authorList>
    </citation>
    <scope>NUCLEOTIDE SEQUENCE [LARGE SCALE GENOMIC DNA]</scope>
    <source>
        <strain evidence="1 2">DSM 100433</strain>
    </source>
</reference>
<dbReference type="RefSeq" id="WP_079698904.1">
    <property type="nucleotide sequence ID" value="NZ_JADNAH010000010.1"/>
</dbReference>
<sequence length="116" mass="13353">MADEMDFSPDLMTLVDEDGKEHMFEVLDAIETDDGRYLAMVPHYDEVEELLESDAELVIMKVLCDDEGEYLEAIDNEKEFSSISAIFTERLEDEFDIEAIEDIENDEDEEAGEDED</sequence>
<evidence type="ECO:0000313" key="2">
    <source>
        <dbReference type="Proteomes" id="UP000294682"/>
    </source>
</evidence>
<dbReference type="EMBL" id="SLUK01000003">
    <property type="protein sequence ID" value="TCL44025.1"/>
    <property type="molecule type" value="Genomic_DNA"/>
</dbReference>
<dbReference type="InterPro" id="IPR009711">
    <property type="entry name" value="UPF0473"/>
</dbReference>
<accession>A0A9X8UKB2</accession>
<organism evidence="1 2">
    <name type="scientific">Harryflintia acetispora</name>
    <dbReference type="NCBI Taxonomy" id="1849041"/>
    <lineage>
        <taxon>Bacteria</taxon>
        <taxon>Bacillati</taxon>
        <taxon>Bacillota</taxon>
        <taxon>Clostridia</taxon>
        <taxon>Eubacteriales</taxon>
        <taxon>Oscillospiraceae</taxon>
        <taxon>Harryflintia</taxon>
    </lineage>
</organism>
<dbReference type="Proteomes" id="UP000294682">
    <property type="component" value="Unassembled WGS sequence"/>
</dbReference>
<evidence type="ECO:0000313" key="1">
    <source>
        <dbReference type="EMBL" id="TCL44025.1"/>
    </source>
</evidence>
<dbReference type="OrthoDB" id="2056794at2"/>
<keyword evidence="2" id="KW-1185">Reference proteome</keyword>